<evidence type="ECO:0000313" key="2">
    <source>
        <dbReference type="EMBL" id="SHI33903.1"/>
    </source>
</evidence>
<dbReference type="Proteomes" id="UP000184512">
    <property type="component" value="Unassembled WGS sequence"/>
</dbReference>
<evidence type="ECO:0000259" key="1">
    <source>
        <dbReference type="PROSITE" id="PS50093"/>
    </source>
</evidence>
<name>A0A1M6ACJ7_9ACTN</name>
<keyword evidence="3" id="KW-1185">Reference proteome</keyword>
<dbReference type="SUPFAM" id="SSF49299">
    <property type="entry name" value="PKD domain"/>
    <property type="match status" value="1"/>
</dbReference>
<dbReference type="InterPro" id="IPR013783">
    <property type="entry name" value="Ig-like_fold"/>
</dbReference>
<evidence type="ECO:0000313" key="3">
    <source>
        <dbReference type="Proteomes" id="UP000184512"/>
    </source>
</evidence>
<dbReference type="InterPro" id="IPR000601">
    <property type="entry name" value="PKD_dom"/>
</dbReference>
<proteinExistence type="predicted"/>
<organism evidence="2 3">
    <name type="scientific">Tessaracoccus bendigoensis DSM 12906</name>
    <dbReference type="NCBI Taxonomy" id="1123357"/>
    <lineage>
        <taxon>Bacteria</taxon>
        <taxon>Bacillati</taxon>
        <taxon>Actinomycetota</taxon>
        <taxon>Actinomycetes</taxon>
        <taxon>Propionibacteriales</taxon>
        <taxon>Propionibacteriaceae</taxon>
        <taxon>Tessaracoccus</taxon>
    </lineage>
</organism>
<dbReference type="STRING" id="1123357.SAMN02745244_00138"/>
<dbReference type="Gene3D" id="2.60.40.10">
    <property type="entry name" value="Immunoglobulins"/>
    <property type="match status" value="1"/>
</dbReference>
<feature type="domain" description="PKD" evidence="1">
    <location>
        <begin position="69"/>
        <end position="120"/>
    </location>
</feature>
<sequence length="154" mass="16577">MARRLLASIEFQSPEMGMFPKGDSLQHMGLVGWNMWLWAAPSSQLQWGPVTDSISESGITVTLTAEVDSMEWDMGDGTTISCGKGRAWSQQVTGGRNVPSPECGHVYSGDGRYTVTATSNWDVEWSGGGQSGSLPFTLSRDAAVVVGEMQSVNR</sequence>
<dbReference type="RefSeq" id="WP_073185454.1">
    <property type="nucleotide sequence ID" value="NZ_FQZG01000004.1"/>
</dbReference>
<gene>
    <name evidence="2" type="ORF">SAMN02745244_00138</name>
</gene>
<protein>
    <recommendedName>
        <fullName evidence="1">PKD domain-containing protein</fullName>
    </recommendedName>
</protein>
<dbReference type="OrthoDB" id="3734102at2"/>
<dbReference type="PROSITE" id="PS50093">
    <property type="entry name" value="PKD"/>
    <property type="match status" value="1"/>
</dbReference>
<dbReference type="GO" id="GO:0005975">
    <property type="term" value="P:carbohydrate metabolic process"/>
    <property type="evidence" value="ECO:0007669"/>
    <property type="project" value="UniProtKB-ARBA"/>
</dbReference>
<dbReference type="InterPro" id="IPR035986">
    <property type="entry name" value="PKD_dom_sf"/>
</dbReference>
<dbReference type="EMBL" id="FQZG01000004">
    <property type="protein sequence ID" value="SHI33903.1"/>
    <property type="molecule type" value="Genomic_DNA"/>
</dbReference>
<dbReference type="AlphaFoldDB" id="A0A1M6ACJ7"/>
<reference evidence="2 3" key="1">
    <citation type="submission" date="2016-11" db="EMBL/GenBank/DDBJ databases">
        <authorList>
            <person name="Jaros S."/>
            <person name="Januszkiewicz K."/>
            <person name="Wedrychowicz H."/>
        </authorList>
    </citation>
    <scope>NUCLEOTIDE SEQUENCE [LARGE SCALE GENOMIC DNA]</scope>
    <source>
        <strain evidence="2 3">DSM 12906</strain>
    </source>
</reference>
<accession>A0A1M6ACJ7</accession>
<dbReference type="Pfam" id="PF00801">
    <property type="entry name" value="PKD"/>
    <property type="match status" value="1"/>
</dbReference>